<dbReference type="PANTHER" id="PTHR23244:SF456">
    <property type="entry name" value="MULTIPLE EPIDERMAL GROWTH FACTOR-LIKE DOMAINS PROTEIN 8"/>
    <property type="match status" value="1"/>
</dbReference>
<proteinExistence type="predicted"/>
<gene>
    <name evidence="1" type="ORF">OBRU01_04518</name>
</gene>
<accession>A0A0L7LNQ5</accession>
<evidence type="ECO:0000313" key="2">
    <source>
        <dbReference type="Proteomes" id="UP000037510"/>
    </source>
</evidence>
<dbReference type="EMBL" id="JTDY01000443">
    <property type="protein sequence ID" value="KOB77148.1"/>
    <property type="molecule type" value="Genomic_DNA"/>
</dbReference>
<dbReference type="AlphaFoldDB" id="A0A0L7LNQ5"/>
<dbReference type="Proteomes" id="UP000037510">
    <property type="component" value="Unassembled WGS sequence"/>
</dbReference>
<sequence length="279" mass="30158">MYTLIRPLRQSKQYNLHKKEERAEQQALREPGYLIYPISKSDYKEMWSSVEHAGGAGGSRAAPCARGKHAATVLGGHVYVLGGRSAGGAVALRDFWRYTLGKWTDGSSAAFGSPGAAPCARGKHAATVLGGHVYVLGGRSAGGAVPLRDFWRNTLATGAWERLQCRGEPPPSLQEHTATAHGAKLYVFGGEATALSSETPLWIYDTESPIEKVPESCTLLRVTWTGVVESESWQQVRTASAGPARHRHAAALHGARLYVHAGQCDLRACSDLWTYDTSE</sequence>
<dbReference type="Gene3D" id="2.120.10.80">
    <property type="entry name" value="Kelch-type beta propeller"/>
    <property type="match status" value="2"/>
</dbReference>
<dbReference type="STRING" id="104452.A0A0L7LNQ5"/>
<reference evidence="1 2" key="1">
    <citation type="journal article" date="2015" name="Genome Biol. Evol.">
        <title>The genome of winter moth (Operophtera brumata) provides a genomic perspective on sexual dimorphism and phenology.</title>
        <authorList>
            <person name="Derks M.F."/>
            <person name="Smit S."/>
            <person name="Salis L."/>
            <person name="Schijlen E."/>
            <person name="Bossers A."/>
            <person name="Mateman C."/>
            <person name="Pijl A.S."/>
            <person name="de Ridder D."/>
            <person name="Groenen M.A."/>
            <person name="Visser M.E."/>
            <person name="Megens H.J."/>
        </authorList>
    </citation>
    <scope>NUCLEOTIDE SEQUENCE [LARGE SCALE GENOMIC DNA]</scope>
    <source>
        <strain evidence="1">WM2013NL</strain>
        <tissue evidence="1">Head and thorax</tissue>
    </source>
</reference>
<dbReference type="PANTHER" id="PTHR23244">
    <property type="entry name" value="KELCH REPEAT DOMAIN"/>
    <property type="match status" value="1"/>
</dbReference>
<dbReference type="Pfam" id="PF24681">
    <property type="entry name" value="Kelch_KLHDC2_KLHL20_DRC7"/>
    <property type="match status" value="1"/>
</dbReference>
<dbReference type="SUPFAM" id="SSF117281">
    <property type="entry name" value="Kelch motif"/>
    <property type="match status" value="1"/>
</dbReference>
<comment type="caution">
    <text evidence="1">The sequence shown here is derived from an EMBL/GenBank/DDBJ whole genome shotgun (WGS) entry which is preliminary data.</text>
</comment>
<name>A0A0L7LNQ5_OPEBR</name>
<evidence type="ECO:0000313" key="1">
    <source>
        <dbReference type="EMBL" id="KOB77148.1"/>
    </source>
</evidence>
<keyword evidence="2" id="KW-1185">Reference proteome</keyword>
<dbReference type="InterPro" id="IPR015915">
    <property type="entry name" value="Kelch-typ_b-propeller"/>
</dbReference>
<organism evidence="1 2">
    <name type="scientific">Operophtera brumata</name>
    <name type="common">Winter moth</name>
    <name type="synonym">Phalaena brumata</name>
    <dbReference type="NCBI Taxonomy" id="104452"/>
    <lineage>
        <taxon>Eukaryota</taxon>
        <taxon>Metazoa</taxon>
        <taxon>Ecdysozoa</taxon>
        <taxon>Arthropoda</taxon>
        <taxon>Hexapoda</taxon>
        <taxon>Insecta</taxon>
        <taxon>Pterygota</taxon>
        <taxon>Neoptera</taxon>
        <taxon>Endopterygota</taxon>
        <taxon>Lepidoptera</taxon>
        <taxon>Glossata</taxon>
        <taxon>Ditrysia</taxon>
        <taxon>Geometroidea</taxon>
        <taxon>Geometridae</taxon>
        <taxon>Larentiinae</taxon>
        <taxon>Operophtera</taxon>
    </lineage>
</organism>
<protein>
    <submittedName>
        <fullName evidence="1">Transcription factor Sp4</fullName>
    </submittedName>
</protein>